<feature type="compositionally biased region" description="Basic and acidic residues" evidence="1">
    <location>
        <begin position="116"/>
        <end position="125"/>
    </location>
</feature>
<feature type="compositionally biased region" description="Low complexity" evidence="1">
    <location>
        <begin position="265"/>
        <end position="285"/>
    </location>
</feature>
<feature type="region of interest" description="Disordered" evidence="1">
    <location>
        <begin position="744"/>
        <end position="886"/>
    </location>
</feature>
<feature type="compositionally biased region" description="Pro residues" evidence="1">
    <location>
        <begin position="1019"/>
        <end position="1060"/>
    </location>
</feature>
<dbReference type="PANTHER" id="PTHR13992:SF39">
    <property type="entry name" value="SMRTER, ISOFORM G"/>
    <property type="match status" value="1"/>
</dbReference>
<feature type="compositionally biased region" description="Low complexity" evidence="1">
    <location>
        <begin position="826"/>
        <end position="839"/>
    </location>
</feature>
<gene>
    <name evidence="3" type="primary">SNT1</name>
    <name evidence="3" type="ORF">MOBT1_002470</name>
</gene>
<dbReference type="InterPro" id="IPR001005">
    <property type="entry name" value="SANT/Myb"/>
</dbReference>
<keyword evidence="3" id="KW-0238">DNA-binding</keyword>
<accession>A0AAF0E1P9</accession>
<protein>
    <submittedName>
        <fullName evidence="3">DNA-binding protein snt1</fullName>
    </submittedName>
</protein>
<feature type="region of interest" description="Disordered" evidence="1">
    <location>
        <begin position="588"/>
        <end position="620"/>
    </location>
</feature>
<feature type="compositionally biased region" description="Basic and acidic residues" evidence="1">
    <location>
        <begin position="132"/>
        <end position="145"/>
    </location>
</feature>
<feature type="compositionally biased region" description="Basic and acidic residues" evidence="1">
    <location>
        <begin position="1"/>
        <end position="11"/>
    </location>
</feature>
<dbReference type="CDD" id="cd00167">
    <property type="entry name" value="SANT"/>
    <property type="match status" value="1"/>
</dbReference>
<evidence type="ECO:0000313" key="3">
    <source>
        <dbReference type="EMBL" id="WFD03776.1"/>
    </source>
</evidence>
<dbReference type="InterPro" id="IPR051571">
    <property type="entry name" value="N-CoR_corepressor"/>
</dbReference>
<name>A0AAF0E1P9_9BASI</name>
<feature type="compositionally biased region" description="Low complexity" evidence="1">
    <location>
        <begin position="36"/>
        <end position="46"/>
    </location>
</feature>
<feature type="region of interest" description="Disordered" evidence="1">
    <location>
        <begin position="111"/>
        <end position="425"/>
    </location>
</feature>
<feature type="domain" description="Myb-like" evidence="2">
    <location>
        <begin position="881"/>
        <end position="929"/>
    </location>
</feature>
<feature type="compositionally biased region" description="Basic and acidic residues" evidence="1">
    <location>
        <begin position="869"/>
        <end position="878"/>
    </location>
</feature>
<dbReference type="SUPFAM" id="SSF46689">
    <property type="entry name" value="Homeodomain-like"/>
    <property type="match status" value="2"/>
</dbReference>
<dbReference type="GO" id="GO:0003677">
    <property type="term" value="F:DNA binding"/>
    <property type="evidence" value="ECO:0007669"/>
    <property type="project" value="UniProtKB-KW"/>
</dbReference>
<feature type="region of interest" description="Disordered" evidence="1">
    <location>
        <begin position="979"/>
        <end position="1066"/>
    </location>
</feature>
<feature type="compositionally biased region" description="Basic residues" evidence="1">
    <location>
        <begin position="752"/>
        <end position="765"/>
    </location>
</feature>
<feature type="compositionally biased region" description="Basic and acidic residues" evidence="1">
    <location>
        <begin position="180"/>
        <end position="196"/>
    </location>
</feature>
<dbReference type="PANTHER" id="PTHR13992">
    <property type="entry name" value="NUCLEAR RECEPTOR CO-REPRESSOR RELATED NCOR"/>
    <property type="match status" value="1"/>
</dbReference>
<dbReference type="Proteomes" id="UP001214603">
    <property type="component" value="Chromosome 5"/>
</dbReference>
<evidence type="ECO:0000256" key="1">
    <source>
        <dbReference type="SAM" id="MobiDB-lite"/>
    </source>
</evidence>
<feature type="compositionally biased region" description="Basic and acidic residues" evidence="1">
    <location>
        <begin position="53"/>
        <end position="66"/>
    </location>
</feature>
<dbReference type="Gene3D" id="1.10.10.60">
    <property type="entry name" value="Homeodomain-like"/>
    <property type="match status" value="2"/>
</dbReference>
<feature type="compositionally biased region" description="Basic and acidic residues" evidence="1">
    <location>
        <begin position="788"/>
        <end position="801"/>
    </location>
</feature>
<sequence length="1197" mass="128724">MVAREGERDGTRAPAPGAESSARAPAWGPHARSPWERSAPAPAPSRWRARGGRGRDRPRFDAGWSRKERRAQRKYARDDQRYYDYDRAALGPDNMTVPPFAAAYKHEDSAAMYGAPDEKPARGTELDYSEPVPERVERKPSRSRWDMLPGEAARPPPPPPPVPPIALQARRPSASAEPVGDAKPEAMDVDEARAECPSHSGPTAEAQGGAIKPPPAAPCGGLQPPVGASSEAPKPTASPSVPDRSAFQASNETAELPAEAANGTAKPSAAPPRAASPPVETQDQPAQPPAEAPRQTAVPLTDDPREAAPPAEEPKAASAPVEAPQETAAPPADTPQEIAQAVLASEHVGAPSHRSTHTDAPHTDVAPESNEPMRDAGPEAEAEAQPTDVAATPLTPAYDASASSASPEVRPTQRAEPSGANMSLDEDAMEQQILTTERTLQAAEHAKDAAAVSAPVAPDAARPIEQAAAATDEPAVVEATAQTVHTLAKQLVAAHPLRDEHVEALFRANRRVVASLADPAVLAYTRAPAAGDAEVPNAVLQRDADERHAARAAKVAVLRAEYRRLHAAWKTYCEHLDRVYERRELQRRAAAHPGHDEEAAAGHAAFTTPVASRTSRRGAGGFGDAVRSEAEFLEILASLENAEMQDPMTRAARTAAAVPDMDVRVPGDPAHVDHDNGFVADFARVYFSRFDPDVWSEDERRTFTKRYALYPKQFGRIARGLPHKTMQQCVVYYYLHKHAPGHDFKALSTRSRERKRKTRRPKKAKGSALMADIAAGSAKEPDAEAEPEEKTPKRRDDERRTPAGSATKRARATPKRAAPEPEDASDAPPQTPAQAQAQAEMERDLAAAEALEALAGITPVPKKKARRARRDDDAEPRSRSRGPHWSMTERAEFLRLLALHGKDWAALATAFPAKTAAQTRNFFARHASESSHFQAAAALALENATRPYAERSVAAVEFVNAWYASLPEDVQASVEGWPADPAAFLAPPPTGAPPARDDDETDDEAAAGADDSTGAAPSTPAPPPQPVPPRRPAPPAPAPAPASGPPPMPAHAPPPRPPEAWPYAYAPPARPMPYREGYPMYAYMERYRPEYAAYHDERAYAHGYAGEPMYADRPGPPPPAHDAYERGASRSPLERRAPSAMPSPSPDRTHEAYARGDYLPGRAEPYADPAGMRRPLMPPGPSLGYFHSPRPERWRGP</sequence>
<feature type="region of interest" description="Disordered" evidence="1">
    <location>
        <begin position="1"/>
        <end position="81"/>
    </location>
</feature>
<organism evidence="3 4">
    <name type="scientific">Malassezia obtusa</name>
    <dbReference type="NCBI Taxonomy" id="76774"/>
    <lineage>
        <taxon>Eukaryota</taxon>
        <taxon>Fungi</taxon>
        <taxon>Dikarya</taxon>
        <taxon>Basidiomycota</taxon>
        <taxon>Ustilaginomycotina</taxon>
        <taxon>Malasseziomycetes</taxon>
        <taxon>Malasseziales</taxon>
        <taxon>Malasseziaceae</taxon>
        <taxon>Malassezia</taxon>
    </lineage>
</organism>
<dbReference type="Pfam" id="PF00249">
    <property type="entry name" value="Myb_DNA-binding"/>
    <property type="match status" value="1"/>
</dbReference>
<dbReference type="GO" id="GO:0006357">
    <property type="term" value="P:regulation of transcription by RNA polymerase II"/>
    <property type="evidence" value="ECO:0007669"/>
    <property type="project" value="TreeGrafter"/>
</dbReference>
<dbReference type="AlphaFoldDB" id="A0AAF0E1P9"/>
<dbReference type="GO" id="GO:0034967">
    <property type="term" value="C:Set3 complex"/>
    <property type="evidence" value="ECO:0007669"/>
    <property type="project" value="TreeGrafter"/>
</dbReference>
<feature type="region of interest" description="Disordered" evidence="1">
    <location>
        <begin position="1106"/>
        <end position="1197"/>
    </location>
</feature>
<dbReference type="EMBL" id="CP119938">
    <property type="protein sequence ID" value="WFD03776.1"/>
    <property type="molecule type" value="Genomic_DNA"/>
</dbReference>
<evidence type="ECO:0000313" key="4">
    <source>
        <dbReference type="Proteomes" id="UP001214603"/>
    </source>
</evidence>
<feature type="compositionally biased region" description="Basic and acidic residues" evidence="1">
    <location>
        <begin position="1122"/>
        <end position="1137"/>
    </location>
</feature>
<dbReference type="InterPro" id="IPR009057">
    <property type="entry name" value="Homeodomain-like_sf"/>
</dbReference>
<keyword evidence="4" id="KW-1185">Reference proteome</keyword>
<feature type="compositionally biased region" description="Low complexity" evidence="1">
    <location>
        <begin position="1006"/>
        <end position="1018"/>
    </location>
</feature>
<feature type="compositionally biased region" description="Basic and acidic residues" evidence="1">
    <location>
        <begin position="588"/>
        <end position="600"/>
    </location>
</feature>
<evidence type="ECO:0000259" key="2">
    <source>
        <dbReference type="SMART" id="SM00717"/>
    </source>
</evidence>
<feature type="domain" description="Myb-like" evidence="2">
    <location>
        <begin position="691"/>
        <end position="739"/>
    </location>
</feature>
<feature type="compositionally biased region" description="Pro residues" evidence="1">
    <location>
        <begin position="154"/>
        <end position="164"/>
    </location>
</feature>
<dbReference type="SMART" id="SM00717">
    <property type="entry name" value="SANT"/>
    <property type="match status" value="2"/>
</dbReference>
<proteinExistence type="predicted"/>
<reference evidence="3" key="1">
    <citation type="submission" date="2023-03" db="EMBL/GenBank/DDBJ databases">
        <title>Mating type loci evolution in Malassezia.</title>
        <authorList>
            <person name="Coelho M.A."/>
        </authorList>
    </citation>
    <scope>NUCLEOTIDE SEQUENCE</scope>
    <source>
        <strain evidence="3">CBS 7876</strain>
    </source>
</reference>